<protein>
    <submittedName>
        <fullName evidence="1">Uncharacterized protein</fullName>
    </submittedName>
</protein>
<proteinExistence type="predicted"/>
<evidence type="ECO:0000313" key="1">
    <source>
        <dbReference type="EMBL" id="GIY10493.1"/>
    </source>
</evidence>
<sequence length="67" mass="7694">MQGPHIEKLWTPLVERKCRKYPCSLAGERDLPGFLNKRRGVSFKFPLGRVDLEGRPEHAYLSCQIAP</sequence>
<gene>
    <name evidence="1" type="ORF">CEXT_358641</name>
</gene>
<keyword evidence="2" id="KW-1185">Reference proteome</keyword>
<evidence type="ECO:0000313" key="2">
    <source>
        <dbReference type="Proteomes" id="UP001054945"/>
    </source>
</evidence>
<comment type="caution">
    <text evidence="1">The sequence shown here is derived from an EMBL/GenBank/DDBJ whole genome shotgun (WGS) entry which is preliminary data.</text>
</comment>
<reference evidence="1 2" key="1">
    <citation type="submission" date="2021-06" db="EMBL/GenBank/DDBJ databases">
        <title>Caerostris extrusa draft genome.</title>
        <authorList>
            <person name="Kono N."/>
            <person name="Arakawa K."/>
        </authorList>
    </citation>
    <scope>NUCLEOTIDE SEQUENCE [LARGE SCALE GENOMIC DNA]</scope>
</reference>
<accession>A0AAV4QKB4</accession>
<dbReference type="AlphaFoldDB" id="A0AAV4QKB4"/>
<name>A0AAV4QKB4_CAEEX</name>
<dbReference type="Proteomes" id="UP001054945">
    <property type="component" value="Unassembled WGS sequence"/>
</dbReference>
<organism evidence="1 2">
    <name type="scientific">Caerostris extrusa</name>
    <name type="common">Bark spider</name>
    <name type="synonym">Caerostris bankana</name>
    <dbReference type="NCBI Taxonomy" id="172846"/>
    <lineage>
        <taxon>Eukaryota</taxon>
        <taxon>Metazoa</taxon>
        <taxon>Ecdysozoa</taxon>
        <taxon>Arthropoda</taxon>
        <taxon>Chelicerata</taxon>
        <taxon>Arachnida</taxon>
        <taxon>Araneae</taxon>
        <taxon>Araneomorphae</taxon>
        <taxon>Entelegynae</taxon>
        <taxon>Araneoidea</taxon>
        <taxon>Araneidae</taxon>
        <taxon>Caerostris</taxon>
    </lineage>
</organism>
<dbReference type="EMBL" id="BPLR01006531">
    <property type="protein sequence ID" value="GIY10493.1"/>
    <property type="molecule type" value="Genomic_DNA"/>
</dbReference>